<keyword evidence="1" id="KW-1133">Transmembrane helix</keyword>
<dbReference type="InterPro" id="IPR000477">
    <property type="entry name" value="RT_dom"/>
</dbReference>
<dbReference type="Pfam" id="PF00078">
    <property type="entry name" value="RVT_1"/>
    <property type="match status" value="1"/>
</dbReference>
<feature type="domain" description="Tf2-1-like SH3-like" evidence="3">
    <location>
        <begin position="238"/>
        <end position="287"/>
    </location>
</feature>
<name>A0AAF0V463_SOLVR</name>
<dbReference type="Proteomes" id="UP001234989">
    <property type="component" value="Chromosome 12"/>
</dbReference>
<dbReference type="InterPro" id="IPR043502">
    <property type="entry name" value="DNA/RNA_pol_sf"/>
</dbReference>
<evidence type="ECO:0000313" key="5">
    <source>
        <dbReference type="Proteomes" id="UP001234989"/>
    </source>
</evidence>
<evidence type="ECO:0000313" key="4">
    <source>
        <dbReference type="EMBL" id="WMV58538.1"/>
    </source>
</evidence>
<dbReference type="PANTHER" id="PTHR24559">
    <property type="entry name" value="TRANSPOSON TY3-I GAG-POL POLYPROTEIN"/>
    <property type="match status" value="1"/>
</dbReference>
<gene>
    <name evidence="4" type="ORF">MTR67_051923</name>
</gene>
<dbReference type="SUPFAM" id="SSF56672">
    <property type="entry name" value="DNA/RNA polymerases"/>
    <property type="match status" value="1"/>
</dbReference>
<evidence type="ECO:0000256" key="1">
    <source>
        <dbReference type="SAM" id="Phobius"/>
    </source>
</evidence>
<reference evidence="4" key="1">
    <citation type="submission" date="2023-08" db="EMBL/GenBank/DDBJ databases">
        <title>A de novo genome assembly of Solanum verrucosum Schlechtendal, a Mexican diploid species geographically isolated from the other diploid A-genome species in potato relatives.</title>
        <authorList>
            <person name="Hosaka K."/>
        </authorList>
    </citation>
    <scope>NUCLEOTIDE SEQUENCE</scope>
    <source>
        <tissue evidence="4">Young leaves</tissue>
    </source>
</reference>
<accession>A0AAF0V463</accession>
<organism evidence="4 5">
    <name type="scientific">Solanum verrucosum</name>
    <dbReference type="NCBI Taxonomy" id="315347"/>
    <lineage>
        <taxon>Eukaryota</taxon>
        <taxon>Viridiplantae</taxon>
        <taxon>Streptophyta</taxon>
        <taxon>Embryophyta</taxon>
        <taxon>Tracheophyta</taxon>
        <taxon>Spermatophyta</taxon>
        <taxon>Magnoliopsida</taxon>
        <taxon>eudicotyledons</taxon>
        <taxon>Gunneridae</taxon>
        <taxon>Pentapetalae</taxon>
        <taxon>asterids</taxon>
        <taxon>lamiids</taxon>
        <taxon>Solanales</taxon>
        <taxon>Solanaceae</taxon>
        <taxon>Solanoideae</taxon>
        <taxon>Solaneae</taxon>
        <taxon>Solanum</taxon>
    </lineage>
</organism>
<dbReference type="CDD" id="cd01647">
    <property type="entry name" value="RT_LTR"/>
    <property type="match status" value="1"/>
</dbReference>
<dbReference type="InterPro" id="IPR056924">
    <property type="entry name" value="SH3_Tf2-1"/>
</dbReference>
<dbReference type="InterPro" id="IPR043128">
    <property type="entry name" value="Rev_trsase/Diguanyl_cyclase"/>
</dbReference>
<evidence type="ECO:0000259" key="3">
    <source>
        <dbReference type="Pfam" id="PF24626"/>
    </source>
</evidence>
<feature type="domain" description="Reverse transcriptase" evidence="2">
    <location>
        <begin position="32"/>
        <end position="177"/>
    </location>
</feature>
<feature type="transmembrane region" description="Helical" evidence="1">
    <location>
        <begin position="13"/>
        <end position="32"/>
    </location>
</feature>
<keyword evidence="5" id="KW-1185">Reference proteome</keyword>
<protein>
    <recommendedName>
        <fullName evidence="6">Reverse transcriptase</fullName>
    </recommendedName>
</protein>
<feature type="transmembrane region" description="Helical" evidence="1">
    <location>
        <begin position="106"/>
        <end position="123"/>
    </location>
</feature>
<dbReference type="InterPro" id="IPR053134">
    <property type="entry name" value="RNA-dir_DNA_polymerase"/>
</dbReference>
<dbReference type="Pfam" id="PF24626">
    <property type="entry name" value="SH3_Tf2-1"/>
    <property type="match status" value="1"/>
</dbReference>
<sequence>MDSIPMVQEFPDVFPIDLQMFLPIGGALIFLVKKQDGTMRMCIDYKHLNKVTVKKQYLLSLIDDLFDKLWGESLFSKIDLRSRYHHLKISASDVPKIVSWTRYGHYEFLVMPFGLINASVAFIELMTEVFQPYLDSFVIVFINDILVYSRTEEDHVRHLRIVLQRLREEKLYAKFYKRVGLGGALMQKEQILPSIIAPFEVSYGRQCRSPVDWFDSVEMDSLDTNLAKDDMEQGVIRFGNNGILIPRFIGPFNILSQVGEVAYKLVLPPSLSTVNPVFHVSMIQKYVSDESHVLSLDSVELGLDLSFEVEPISILDW</sequence>
<dbReference type="AlphaFoldDB" id="A0AAF0V463"/>
<evidence type="ECO:0000259" key="2">
    <source>
        <dbReference type="Pfam" id="PF00078"/>
    </source>
</evidence>
<dbReference type="Gene3D" id="3.30.70.270">
    <property type="match status" value="1"/>
</dbReference>
<evidence type="ECO:0008006" key="6">
    <source>
        <dbReference type="Google" id="ProtNLM"/>
    </source>
</evidence>
<keyword evidence="1" id="KW-0812">Transmembrane</keyword>
<dbReference type="PANTHER" id="PTHR24559:SF444">
    <property type="entry name" value="REVERSE TRANSCRIPTASE DOMAIN-CONTAINING PROTEIN"/>
    <property type="match status" value="1"/>
</dbReference>
<dbReference type="EMBL" id="CP133623">
    <property type="protein sequence ID" value="WMV58538.1"/>
    <property type="molecule type" value="Genomic_DNA"/>
</dbReference>
<dbReference type="Gene3D" id="3.10.10.10">
    <property type="entry name" value="HIV Type 1 Reverse Transcriptase, subunit A, domain 1"/>
    <property type="match status" value="1"/>
</dbReference>
<proteinExistence type="predicted"/>
<keyword evidence="1" id="KW-0472">Membrane</keyword>